<organism evidence="1 2">
    <name type="scientific">Ceraceosorus bombacis</name>
    <dbReference type="NCBI Taxonomy" id="401625"/>
    <lineage>
        <taxon>Eukaryota</taxon>
        <taxon>Fungi</taxon>
        <taxon>Dikarya</taxon>
        <taxon>Basidiomycota</taxon>
        <taxon>Ustilaginomycotina</taxon>
        <taxon>Exobasidiomycetes</taxon>
        <taxon>Ceraceosorales</taxon>
        <taxon>Ceraceosoraceae</taxon>
        <taxon>Ceraceosorus</taxon>
    </lineage>
</organism>
<sequence>MATRAAQNAAANDELVSALHERLVQTGEWDRVLEALRRGLEESGWDASLREKAFEQAKAQTRPISLLDLVETLETEAHTSIPPAVRSEVTSMLRDFISRNVEDA</sequence>
<dbReference type="GO" id="GO:0000124">
    <property type="term" value="C:SAGA complex"/>
    <property type="evidence" value="ECO:0007669"/>
    <property type="project" value="InterPro"/>
</dbReference>
<dbReference type="GO" id="GO:0006406">
    <property type="term" value="P:mRNA export from nucleus"/>
    <property type="evidence" value="ECO:0007669"/>
    <property type="project" value="InterPro"/>
</dbReference>
<dbReference type="Pfam" id="PF10163">
    <property type="entry name" value="EnY2"/>
    <property type="match status" value="1"/>
</dbReference>
<keyword evidence="2" id="KW-1185">Reference proteome</keyword>
<proteinExistence type="predicted"/>
<dbReference type="Proteomes" id="UP000054845">
    <property type="component" value="Unassembled WGS sequence"/>
</dbReference>
<dbReference type="EMBL" id="CCYA01000254">
    <property type="protein sequence ID" value="CEH17205.1"/>
    <property type="molecule type" value="Genomic_DNA"/>
</dbReference>
<dbReference type="OrthoDB" id="6221744at2759"/>
<accession>A0A0P1BKR4</accession>
<evidence type="ECO:0000313" key="2">
    <source>
        <dbReference type="Proteomes" id="UP000054845"/>
    </source>
</evidence>
<dbReference type="PANTHER" id="PTHR12514">
    <property type="entry name" value="ENHANCER OF YELLOW 2 TRANSCRIPTION FACTOR"/>
    <property type="match status" value="1"/>
</dbReference>
<dbReference type="InterPro" id="IPR038212">
    <property type="entry name" value="TF_EnY2_sf"/>
</dbReference>
<dbReference type="GO" id="GO:0003713">
    <property type="term" value="F:transcription coactivator activity"/>
    <property type="evidence" value="ECO:0007669"/>
    <property type="project" value="InterPro"/>
</dbReference>
<reference evidence="1 2" key="1">
    <citation type="submission" date="2014-09" db="EMBL/GenBank/DDBJ databases">
        <authorList>
            <person name="Magalhaes I.L.F."/>
            <person name="Oliveira U."/>
            <person name="Santos F.R."/>
            <person name="Vidigal T.H.D.A."/>
            <person name="Brescovit A.D."/>
            <person name="Santos A.J."/>
        </authorList>
    </citation>
    <scope>NUCLEOTIDE SEQUENCE [LARGE SCALE GENOMIC DNA]</scope>
</reference>
<dbReference type="GO" id="GO:0005643">
    <property type="term" value="C:nuclear pore"/>
    <property type="evidence" value="ECO:0007669"/>
    <property type="project" value="InterPro"/>
</dbReference>
<protein>
    <submittedName>
        <fullName evidence="1">Transcription factor e(Y)2</fullName>
    </submittedName>
</protein>
<dbReference type="Gene3D" id="1.10.246.140">
    <property type="match status" value="1"/>
</dbReference>
<name>A0A0P1BKR4_9BASI</name>
<dbReference type="InterPro" id="IPR018783">
    <property type="entry name" value="TF_ENY2"/>
</dbReference>
<evidence type="ECO:0000313" key="1">
    <source>
        <dbReference type="EMBL" id="CEH17205.1"/>
    </source>
</evidence>
<dbReference type="AlphaFoldDB" id="A0A0P1BKR4"/>
<dbReference type="STRING" id="401625.A0A0P1BKR4"/>